<dbReference type="GO" id="GO:0003676">
    <property type="term" value="F:nucleic acid binding"/>
    <property type="evidence" value="ECO:0007669"/>
    <property type="project" value="InterPro"/>
</dbReference>
<feature type="compositionally biased region" description="Low complexity" evidence="6">
    <location>
        <begin position="352"/>
        <end position="364"/>
    </location>
</feature>
<dbReference type="GO" id="GO:0005737">
    <property type="term" value="C:cytoplasm"/>
    <property type="evidence" value="ECO:0007669"/>
    <property type="project" value="TreeGrafter"/>
</dbReference>
<dbReference type="PANTHER" id="PTHR44029">
    <property type="entry name" value="DNAJ HOMOLOG SUBFAMILY C MEMBER 21"/>
    <property type="match status" value="1"/>
</dbReference>
<dbReference type="InterPro" id="IPR036236">
    <property type="entry name" value="Znf_C2H2_sf"/>
</dbReference>
<dbReference type="InterPro" id="IPR051964">
    <property type="entry name" value="Chaperone_stress_response"/>
</dbReference>
<comment type="caution">
    <text evidence="8">The sequence shown here is derived from an EMBL/GenBank/DDBJ whole genome shotgun (WGS) entry which is preliminary data.</text>
</comment>
<protein>
    <recommendedName>
        <fullName evidence="4">DnaJ homolog subfamily C member 21</fullName>
    </recommendedName>
</protein>
<keyword evidence="9" id="KW-1185">Reference proteome</keyword>
<dbReference type="AlphaFoldDB" id="A0AA38I4C4"/>
<dbReference type="PROSITE" id="PS50076">
    <property type="entry name" value="DNAJ_2"/>
    <property type="match status" value="1"/>
</dbReference>
<evidence type="ECO:0000313" key="8">
    <source>
        <dbReference type="EMBL" id="KAJ3647532.1"/>
    </source>
</evidence>
<dbReference type="InterPro" id="IPR036869">
    <property type="entry name" value="J_dom_sf"/>
</dbReference>
<reference evidence="8" key="1">
    <citation type="journal article" date="2023" name="G3 (Bethesda)">
        <title>Whole genome assemblies of Zophobas morio and Tenebrio molitor.</title>
        <authorList>
            <person name="Kaur S."/>
            <person name="Stinson S.A."/>
            <person name="diCenzo G.C."/>
        </authorList>
    </citation>
    <scope>NUCLEOTIDE SEQUENCE</scope>
    <source>
        <strain evidence="8">QUZm001</strain>
    </source>
</reference>
<evidence type="ECO:0000256" key="4">
    <source>
        <dbReference type="ARBA" id="ARBA00074367"/>
    </source>
</evidence>
<dbReference type="GO" id="GO:0008270">
    <property type="term" value="F:zinc ion binding"/>
    <property type="evidence" value="ECO:0007669"/>
    <property type="project" value="UniProtKB-KW"/>
</dbReference>
<dbReference type="Proteomes" id="UP001168821">
    <property type="component" value="Unassembled WGS sequence"/>
</dbReference>
<feature type="compositionally biased region" description="Basic residues" evidence="6">
    <location>
        <begin position="455"/>
        <end position="464"/>
    </location>
</feature>
<organism evidence="8 9">
    <name type="scientific">Zophobas morio</name>
    <dbReference type="NCBI Taxonomy" id="2755281"/>
    <lineage>
        <taxon>Eukaryota</taxon>
        <taxon>Metazoa</taxon>
        <taxon>Ecdysozoa</taxon>
        <taxon>Arthropoda</taxon>
        <taxon>Hexapoda</taxon>
        <taxon>Insecta</taxon>
        <taxon>Pterygota</taxon>
        <taxon>Neoptera</taxon>
        <taxon>Endopterygota</taxon>
        <taxon>Coleoptera</taxon>
        <taxon>Polyphaga</taxon>
        <taxon>Cucujiformia</taxon>
        <taxon>Tenebrionidae</taxon>
        <taxon>Zophobas</taxon>
    </lineage>
</organism>
<evidence type="ECO:0000313" key="9">
    <source>
        <dbReference type="Proteomes" id="UP001168821"/>
    </source>
</evidence>
<dbReference type="InterPro" id="IPR013087">
    <property type="entry name" value="Znf_C2H2_type"/>
</dbReference>
<evidence type="ECO:0000256" key="2">
    <source>
        <dbReference type="ARBA" id="ARBA00022771"/>
    </source>
</evidence>
<dbReference type="PROSITE" id="PS00636">
    <property type="entry name" value="DNAJ_1"/>
    <property type="match status" value="1"/>
</dbReference>
<dbReference type="CDD" id="cd06257">
    <property type="entry name" value="DnaJ"/>
    <property type="match status" value="1"/>
</dbReference>
<sequence>MKCHYEILNVPRDADLPEIKSAYRKFALKWHPDKNLNNTDYAKEQFQLVQQAYEVLSDPQERAWYDKHREQILRGANSEFEDNSLDLFQFFTTTCFKGYGDDEKGFYAVYRNVFDQIIKEDIEFMDDKEEFCDVPRFGGSQSDYDEVVGPFYSYWSSYCTKKSYVWLDPYDIKEIRDRKIFKAAEKENKKVRMKAKKERNEEVRNLVAFVRKRDKRVQERTKLMEAKVLENRQKQEVLSKQRRMERKKQLNESGAQAEWTKFDNVKSELEEIEKHLVEQFGEEVSDSEEEEEDCSDLYCVACNKVFKTPRALENHESSKKHRENVEKLKLIMMEEEEEEGYDDEEEEEVGEDAIVAEVDNSPLEELSEDDSENSVERTKKQKKKNKKARNILTVNNEEDTNCELDVPKVVDSDDNFDFESRKKQKKKNKKQGKNKNVSEEKTEEEENIVQDIKNSKKKQSRKEKKNVTSEEIDLSHCCVTCKSNFPSKNKLFDHLKKTGHGVYVNKTKNAK</sequence>
<proteinExistence type="predicted"/>
<dbReference type="EMBL" id="JALNTZ010000006">
    <property type="protein sequence ID" value="KAJ3647532.1"/>
    <property type="molecule type" value="Genomic_DNA"/>
</dbReference>
<feature type="compositionally biased region" description="Basic and acidic residues" evidence="6">
    <location>
        <begin position="312"/>
        <end position="329"/>
    </location>
</feature>
<dbReference type="FunFam" id="1.10.287.110:FF:000046">
    <property type="entry name" value="dnaJ homolog subfamily C member 21"/>
    <property type="match status" value="1"/>
</dbReference>
<feature type="compositionally biased region" description="Basic residues" evidence="6">
    <location>
        <begin position="379"/>
        <end position="389"/>
    </location>
</feature>
<dbReference type="InterPro" id="IPR003604">
    <property type="entry name" value="Matrin/U1-like-C_Znf_C2H2"/>
</dbReference>
<dbReference type="SMART" id="SM00271">
    <property type="entry name" value="DnaJ"/>
    <property type="match status" value="1"/>
</dbReference>
<evidence type="ECO:0000259" key="7">
    <source>
        <dbReference type="PROSITE" id="PS50076"/>
    </source>
</evidence>
<dbReference type="SMART" id="SM00451">
    <property type="entry name" value="ZnF_U1"/>
    <property type="match status" value="1"/>
</dbReference>
<dbReference type="InterPro" id="IPR022755">
    <property type="entry name" value="Znf_C2H2_jaz"/>
</dbReference>
<keyword evidence="3" id="KW-0862">Zinc</keyword>
<evidence type="ECO:0000256" key="1">
    <source>
        <dbReference type="ARBA" id="ARBA00022723"/>
    </source>
</evidence>
<evidence type="ECO:0000256" key="5">
    <source>
        <dbReference type="SAM" id="Coils"/>
    </source>
</evidence>
<keyword evidence="1" id="KW-0479">Metal-binding</keyword>
<dbReference type="InterPro" id="IPR018253">
    <property type="entry name" value="DnaJ_domain_CS"/>
</dbReference>
<feature type="coiled-coil region" evidence="5">
    <location>
        <begin position="181"/>
        <end position="213"/>
    </location>
</feature>
<dbReference type="Pfam" id="PF12171">
    <property type="entry name" value="zf-C2H2_jaz"/>
    <property type="match status" value="1"/>
</dbReference>
<evidence type="ECO:0000256" key="6">
    <source>
        <dbReference type="SAM" id="MobiDB-lite"/>
    </source>
</evidence>
<name>A0AA38I4C4_9CUCU</name>
<dbReference type="PRINTS" id="PR00625">
    <property type="entry name" value="JDOMAIN"/>
</dbReference>
<dbReference type="SUPFAM" id="SSF57667">
    <property type="entry name" value="beta-beta-alpha zinc fingers"/>
    <property type="match status" value="1"/>
</dbReference>
<dbReference type="PANTHER" id="PTHR44029:SF1">
    <property type="entry name" value="DNAJ HOMOLOG SUBFAMILY C MEMBER 21"/>
    <property type="match status" value="1"/>
</dbReference>
<dbReference type="SMART" id="SM00355">
    <property type="entry name" value="ZnF_C2H2"/>
    <property type="match status" value="2"/>
</dbReference>
<evidence type="ECO:0000256" key="3">
    <source>
        <dbReference type="ARBA" id="ARBA00022833"/>
    </source>
</evidence>
<keyword evidence="5" id="KW-0175">Coiled coil</keyword>
<feature type="region of interest" description="Disordered" evidence="6">
    <location>
        <begin position="312"/>
        <end position="471"/>
    </location>
</feature>
<dbReference type="Pfam" id="PF21884">
    <property type="entry name" value="ZUO1-like_ZHD"/>
    <property type="match status" value="1"/>
</dbReference>
<dbReference type="Gene3D" id="3.30.160.60">
    <property type="entry name" value="Classic Zinc Finger"/>
    <property type="match status" value="1"/>
</dbReference>
<dbReference type="InterPro" id="IPR054076">
    <property type="entry name" value="ZUO1-like_ZHD"/>
</dbReference>
<dbReference type="Pfam" id="PF00226">
    <property type="entry name" value="DnaJ"/>
    <property type="match status" value="1"/>
</dbReference>
<keyword evidence="2" id="KW-0863">Zinc-finger</keyword>
<feature type="domain" description="J" evidence="7">
    <location>
        <begin position="3"/>
        <end position="69"/>
    </location>
</feature>
<accession>A0AA38I4C4</accession>
<dbReference type="Gene3D" id="1.10.287.110">
    <property type="entry name" value="DnaJ domain"/>
    <property type="match status" value="1"/>
</dbReference>
<dbReference type="InterPro" id="IPR001623">
    <property type="entry name" value="DnaJ_domain"/>
</dbReference>
<gene>
    <name evidence="8" type="ORF">Zmor_019403</name>
</gene>
<feature type="compositionally biased region" description="Basic residues" evidence="6">
    <location>
        <begin position="422"/>
        <end position="433"/>
    </location>
</feature>
<dbReference type="SUPFAM" id="SSF46565">
    <property type="entry name" value="Chaperone J-domain"/>
    <property type="match status" value="1"/>
</dbReference>
<dbReference type="PROSITE" id="PS00028">
    <property type="entry name" value="ZINC_FINGER_C2H2_1"/>
    <property type="match status" value="2"/>
</dbReference>
<feature type="compositionally biased region" description="Acidic residues" evidence="6">
    <location>
        <begin position="333"/>
        <end position="351"/>
    </location>
</feature>